<dbReference type="OrthoDB" id="61390at2759"/>
<dbReference type="InterPro" id="IPR029063">
    <property type="entry name" value="SAM-dependent_MTases_sf"/>
</dbReference>
<keyword evidence="2" id="KW-0489">Methyltransferase</keyword>
<evidence type="ECO:0000313" key="3">
    <source>
        <dbReference type="Proteomes" id="UP000266234"/>
    </source>
</evidence>
<name>A0A395SYV7_9HYPO</name>
<dbReference type="Gene3D" id="3.40.50.150">
    <property type="entry name" value="Vaccinia Virus protein VP39"/>
    <property type="match status" value="1"/>
</dbReference>
<dbReference type="SUPFAM" id="SSF53335">
    <property type="entry name" value="S-adenosyl-L-methionine-dependent methyltransferases"/>
    <property type="match status" value="1"/>
</dbReference>
<sequence>MTFNQDSFGAGFAAGLASALAITAVVAFVVMRMSDIYGLGHWKLNITSRPTSMWMNVGYWKTSQGAPIEIFPEACSALLDQIVRAAGLLDDEDPAVSGPRGSLAILDLGFGCGDQTWQLAKLAQVQGWRGFRYVGLTLNDAQVQTSRRRIYREIATAGIDIDVDSFSLFCANAAKPETWNPQVAEAVRSLADEKYTERWLLALDCLYHFSPSRKPVLRHAAKELDASFMAFDLLLNEKASTSDVWKARLIAKMMDCPLKTFVSEAEYRDQLVECGYDRNEITIKEITDDVFSGLVKFLDRQDQLLAEYGVSMAGFKLAARLFNWFDKTRVVRAVVVVARTKSKTG</sequence>
<gene>
    <name evidence="2" type="ORF">FLONG3_4777</name>
</gene>
<reference evidence="2 3" key="1">
    <citation type="journal article" date="2018" name="PLoS Pathog.">
        <title>Evolution of structural diversity of trichothecenes, a family of toxins produced by plant pathogenic and entomopathogenic fungi.</title>
        <authorList>
            <person name="Proctor R.H."/>
            <person name="McCormick S.P."/>
            <person name="Kim H.S."/>
            <person name="Cardoza R.E."/>
            <person name="Stanley A.M."/>
            <person name="Lindo L."/>
            <person name="Kelly A."/>
            <person name="Brown D.W."/>
            <person name="Lee T."/>
            <person name="Vaughan M.M."/>
            <person name="Alexander N.J."/>
            <person name="Busman M."/>
            <person name="Gutierrez S."/>
        </authorList>
    </citation>
    <scope>NUCLEOTIDE SEQUENCE [LARGE SCALE GENOMIC DNA]</scope>
    <source>
        <strain evidence="2 3">NRRL 20695</strain>
    </source>
</reference>
<dbReference type="EMBL" id="PXOG01000100">
    <property type="protein sequence ID" value="RGP77262.1"/>
    <property type="molecule type" value="Genomic_DNA"/>
</dbReference>
<dbReference type="AlphaFoldDB" id="A0A395SYV7"/>
<evidence type="ECO:0000256" key="1">
    <source>
        <dbReference type="SAM" id="Phobius"/>
    </source>
</evidence>
<comment type="caution">
    <text evidence="2">The sequence shown here is derived from an EMBL/GenBank/DDBJ whole genome shotgun (WGS) entry which is preliminary data.</text>
</comment>
<keyword evidence="1" id="KW-0472">Membrane</keyword>
<accession>A0A395SYV7</accession>
<dbReference type="GO" id="GO:0032259">
    <property type="term" value="P:methylation"/>
    <property type="evidence" value="ECO:0007669"/>
    <property type="project" value="UniProtKB-KW"/>
</dbReference>
<keyword evidence="1" id="KW-1133">Transmembrane helix</keyword>
<keyword evidence="3" id="KW-1185">Reference proteome</keyword>
<dbReference type="GO" id="GO:0008168">
    <property type="term" value="F:methyltransferase activity"/>
    <property type="evidence" value="ECO:0007669"/>
    <property type="project" value="UniProtKB-KW"/>
</dbReference>
<evidence type="ECO:0000313" key="2">
    <source>
        <dbReference type="EMBL" id="RGP77262.1"/>
    </source>
</evidence>
<dbReference type="STRING" id="694270.A0A395SYV7"/>
<organism evidence="2 3">
    <name type="scientific">Fusarium longipes</name>
    <dbReference type="NCBI Taxonomy" id="694270"/>
    <lineage>
        <taxon>Eukaryota</taxon>
        <taxon>Fungi</taxon>
        <taxon>Dikarya</taxon>
        <taxon>Ascomycota</taxon>
        <taxon>Pezizomycotina</taxon>
        <taxon>Sordariomycetes</taxon>
        <taxon>Hypocreomycetidae</taxon>
        <taxon>Hypocreales</taxon>
        <taxon>Nectriaceae</taxon>
        <taxon>Fusarium</taxon>
    </lineage>
</organism>
<proteinExistence type="predicted"/>
<protein>
    <submittedName>
        <fullName evidence="2">S-adenosylmethionine-dependent methyltransferase family</fullName>
    </submittedName>
</protein>
<dbReference type="Proteomes" id="UP000266234">
    <property type="component" value="Unassembled WGS sequence"/>
</dbReference>
<keyword evidence="2" id="KW-0808">Transferase</keyword>
<feature type="transmembrane region" description="Helical" evidence="1">
    <location>
        <begin position="12"/>
        <end position="31"/>
    </location>
</feature>
<keyword evidence="1" id="KW-0812">Transmembrane</keyword>